<sequence length="217" mass="25131">MATGMELTARVEDVDEESSPPALRTWTRRAHCLHQGCGLRELTARVKDEEHGSCNAELKKTISWLCKLVKRLQVRDRQFSDFVEPKFRKTSDVPKNTSKLFLRRTAEKLVSMYKQYCIVANLPKVEKHLLRVFKLFIANLTDCFDHPKEVLGWNRFAALASLRRRVQLHRANGSNFTSSDDGSNRDDNEDRNKNQDDRRLKASERSDNKLALDPMLN</sequence>
<feature type="region of interest" description="Disordered" evidence="1">
    <location>
        <begin position="1"/>
        <end position="20"/>
    </location>
</feature>
<feature type="compositionally biased region" description="Basic and acidic residues" evidence="1">
    <location>
        <begin position="182"/>
        <end position="210"/>
    </location>
</feature>
<dbReference type="Proteomes" id="UP000325008">
    <property type="component" value="Unassembled WGS sequence"/>
</dbReference>
<name>A0A5C3FJM2_PSEA2</name>
<feature type="region of interest" description="Disordered" evidence="1">
    <location>
        <begin position="173"/>
        <end position="217"/>
    </location>
</feature>
<dbReference type="EMBL" id="OOIQ01000002">
    <property type="protein sequence ID" value="SPO43721.1"/>
    <property type="molecule type" value="Genomic_DNA"/>
</dbReference>
<dbReference type="AlphaFoldDB" id="A0A5C3FJM2"/>
<organism evidence="2 3">
    <name type="scientific">Pseudozyma antarctica</name>
    <name type="common">Yeast</name>
    <name type="synonym">Candida antarctica</name>
    <dbReference type="NCBI Taxonomy" id="84753"/>
    <lineage>
        <taxon>Eukaryota</taxon>
        <taxon>Fungi</taxon>
        <taxon>Dikarya</taxon>
        <taxon>Basidiomycota</taxon>
        <taxon>Ustilaginomycotina</taxon>
        <taxon>Ustilaginomycetes</taxon>
        <taxon>Ustilaginales</taxon>
        <taxon>Ustilaginaceae</taxon>
        <taxon>Moesziomyces</taxon>
    </lineage>
</organism>
<comment type="caution">
    <text evidence="2">The sequence shown here is derived from an EMBL/GenBank/DDBJ whole genome shotgun (WGS) entry which is preliminary data.</text>
</comment>
<accession>A0A5C3FJM2</accession>
<protein>
    <submittedName>
        <fullName evidence="2">Uncharacterized protein</fullName>
    </submittedName>
</protein>
<keyword evidence="3" id="KW-1185">Reference proteome</keyword>
<evidence type="ECO:0000313" key="3">
    <source>
        <dbReference type="Proteomes" id="UP000325008"/>
    </source>
</evidence>
<evidence type="ECO:0000256" key="1">
    <source>
        <dbReference type="SAM" id="MobiDB-lite"/>
    </source>
</evidence>
<reference evidence="2" key="1">
    <citation type="submission" date="2018-03" db="EMBL/GenBank/DDBJ databases">
        <authorList>
            <person name="Guldener U."/>
        </authorList>
    </citation>
    <scope>NUCLEOTIDE SEQUENCE [LARGE SCALE GENOMIC DNA]</scope>
    <source>
        <strain evidence="2">ATCC34888</strain>
    </source>
</reference>
<evidence type="ECO:0000313" key="2">
    <source>
        <dbReference type="EMBL" id="SPO43721.1"/>
    </source>
</evidence>
<proteinExistence type="predicted"/>
<gene>
    <name evidence="2" type="ORF">PSANT_01406</name>
</gene>